<organism evidence="1 2">
    <name type="scientific">Cardiocondyla obscurior</name>
    <dbReference type="NCBI Taxonomy" id="286306"/>
    <lineage>
        <taxon>Eukaryota</taxon>
        <taxon>Metazoa</taxon>
        <taxon>Ecdysozoa</taxon>
        <taxon>Arthropoda</taxon>
        <taxon>Hexapoda</taxon>
        <taxon>Insecta</taxon>
        <taxon>Pterygota</taxon>
        <taxon>Neoptera</taxon>
        <taxon>Endopterygota</taxon>
        <taxon>Hymenoptera</taxon>
        <taxon>Apocrita</taxon>
        <taxon>Aculeata</taxon>
        <taxon>Formicoidea</taxon>
        <taxon>Formicidae</taxon>
        <taxon>Myrmicinae</taxon>
        <taxon>Cardiocondyla</taxon>
    </lineage>
</organism>
<accession>A0AAW2GFX6</accession>
<dbReference type="Proteomes" id="UP001430953">
    <property type="component" value="Unassembled WGS sequence"/>
</dbReference>
<sequence length="114" mass="12770">MPIQSLILISASVALGGSNRFTAVFTAIRASRCTERCNARLRALRTVPECPTLSRRAGWIHFQKFVQPMTEHGVRVASAAPRKPTEDKLSCYNSPRTSCQVPLQLHYVIYPELK</sequence>
<dbReference type="EMBL" id="JADYXP020000004">
    <property type="protein sequence ID" value="KAL0126898.1"/>
    <property type="molecule type" value="Genomic_DNA"/>
</dbReference>
<evidence type="ECO:0000313" key="2">
    <source>
        <dbReference type="Proteomes" id="UP001430953"/>
    </source>
</evidence>
<proteinExistence type="predicted"/>
<comment type="caution">
    <text evidence="1">The sequence shown here is derived from an EMBL/GenBank/DDBJ whole genome shotgun (WGS) entry which is preliminary data.</text>
</comment>
<evidence type="ECO:0000313" key="1">
    <source>
        <dbReference type="EMBL" id="KAL0126898.1"/>
    </source>
</evidence>
<reference evidence="1 2" key="1">
    <citation type="submission" date="2023-03" db="EMBL/GenBank/DDBJ databases">
        <title>High recombination rates correlate with genetic variation in Cardiocondyla obscurior ants.</title>
        <authorList>
            <person name="Errbii M."/>
        </authorList>
    </citation>
    <scope>NUCLEOTIDE SEQUENCE [LARGE SCALE GENOMIC DNA]</scope>
    <source>
        <strain evidence="1">Alpha-2009</strain>
        <tissue evidence="1">Whole body</tissue>
    </source>
</reference>
<gene>
    <name evidence="1" type="ORF">PUN28_005328</name>
</gene>
<keyword evidence="2" id="KW-1185">Reference proteome</keyword>
<dbReference type="AlphaFoldDB" id="A0AAW2GFX6"/>
<protein>
    <recommendedName>
        <fullName evidence="3">Secreted protein</fullName>
    </recommendedName>
</protein>
<name>A0AAW2GFX6_9HYME</name>
<evidence type="ECO:0008006" key="3">
    <source>
        <dbReference type="Google" id="ProtNLM"/>
    </source>
</evidence>